<dbReference type="AlphaFoldDB" id="A0A975NYU0"/>
<evidence type="ECO:0000313" key="2">
    <source>
        <dbReference type="Proteomes" id="UP000676951"/>
    </source>
</evidence>
<dbReference type="Proteomes" id="UP000676951">
    <property type="component" value="Chromosome"/>
</dbReference>
<dbReference type="RefSeq" id="WP_215603287.1">
    <property type="nucleotide sequence ID" value="NZ_CP076136.1"/>
</dbReference>
<protein>
    <submittedName>
        <fullName evidence="1">Uncharacterized protein</fullName>
    </submittedName>
</protein>
<gene>
    <name evidence="1" type="ORF">KMZ93_21535</name>
</gene>
<organism evidence="1 2">
    <name type="scientific">Bradyrhizobium sediminis</name>
    <dbReference type="NCBI Taxonomy" id="2840469"/>
    <lineage>
        <taxon>Bacteria</taxon>
        <taxon>Pseudomonadati</taxon>
        <taxon>Pseudomonadota</taxon>
        <taxon>Alphaproteobacteria</taxon>
        <taxon>Hyphomicrobiales</taxon>
        <taxon>Nitrobacteraceae</taxon>
        <taxon>Bradyrhizobium</taxon>
    </lineage>
</organism>
<keyword evidence="2" id="KW-1185">Reference proteome</keyword>
<evidence type="ECO:0000313" key="1">
    <source>
        <dbReference type="EMBL" id="QWG22519.1"/>
    </source>
</evidence>
<name>A0A975NYU0_9BRAD</name>
<sequence length="51" mass="5614">MMVPLSGRVECSAKIAMTALPVGRVAMDLLPDHVLPRRIFLDAPIAKIRSR</sequence>
<proteinExistence type="predicted"/>
<reference evidence="1 2" key="1">
    <citation type="submission" date="2021-06" db="EMBL/GenBank/DDBJ databases">
        <title>Bradyrhizobium sp. S2-11-4 Genome sequencing.</title>
        <authorList>
            <person name="Jin L."/>
        </authorList>
    </citation>
    <scope>NUCLEOTIDE SEQUENCE [LARGE SCALE GENOMIC DNA]</scope>
    <source>
        <strain evidence="1 2">S2-11-4</strain>
    </source>
</reference>
<accession>A0A975NYU0</accession>
<dbReference type="EMBL" id="CP076136">
    <property type="protein sequence ID" value="QWG22519.1"/>
    <property type="molecule type" value="Genomic_DNA"/>
</dbReference>